<keyword evidence="3" id="KW-1185">Reference proteome</keyword>
<feature type="compositionally biased region" description="Basic and acidic residues" evidence="1">
    <location>
        <begin position="162"/>
        <end position="183"/>
    </location>
</feature>
<feature type="region of interest" description="Disordered" evidence="1">
    <location>
        <begin position="144"/>
        <end position="183"/>
    </location>
</feature>
<protein>
    <submittedName>
        <fullName evidence="2">Uncharacterized protein</fullName>
    </submittedName>
</protein>
<gene>
    <name evidence="2" type="ORF">BO99DRAFT_58940</name>
</gene>
<name>A0A2V5I0Y8_ASPV1</name>
<reference evidence="2 3" key="1">
    <citation type="submission" date="2018-02" db="EMBL/GenBank/DDBJ databases">
        <title>The genomes of Aspergillus section Nigri reveals drivers in fungal speciation.</title>
        <authorList>
            <consortium name="DOE Joint Genome Institute"/>
            <person name="Vesth T.C."/>
            <person name="Nybo J."/>
            <person name="Theobald S."/>
            <person name="Brandl J."/>
            <person name="Frisvad J.C."/>
            <person name="Nielsen K.F."/>
            <person name="Lyhne E.K."/>
            <person name="Kogle M.E."/>
            <person name="Kuo A."/>
            <person name="Riley R."/>
            <person name="Clum A."/>
            <person name="Nolan M."/>
            <person name="Lipzen A."/>
            <person name="Salamov A."/>
            <person name="Henrissat B."/>
            <person name="Wiebenga A."/>
            <person name="De vries R.P."/>
            <person name="Grigoriev I.V."/>
            <person name="Mortensen U.H."/>
            <person name="Andersen M.R."/>
            <person name="Baker S.E."/>
        </authorList>
    </citation>
    <scope>NUCLEOTIDE SEQUENCE [LARGE SCALE GENOMIC DNA]</scope>
    <source>
        <strain evidence="2 3">CBS 115571</strain>
    </source>
</reference>
<proteinExistence type="predicted"/>
<sequence>MSRARSWGKWRNYIRRDGEEDPNGLGKDDGGVINKRTEKGKEGKGKRIFERSTQHSIRRQFASIPGIGGDTPWPILVGVGPWAWARKKRGAQISASQFGIFWDVFFLSREFGTRDLPRKQSRDERGWENSEHCKARGKWRERDSGLIIGHKGQSGETGSGDWRLETGEGRRPIESGTNPEKRA</sequence>
<dbReference type="AlphaFoldDB" id="A0A2V5I0Y8"/>
<dbReference type="EMBL" id="KZ825247">
    <property type="protein sequence ID" value="PYI13376.1"/>
    <property type="molecule type" value="Genomic_DNA"/>
</dbReference>
<organism evidence="2 3">
    <name type="scientific">Aspergillus violaceofuscus (strain CBS 115571)</name>
    <dbReference type="NCBI Taxonomy" id="1450538"/>
    <lineage>
        <taxon>Eukaryota</taxon>
        <taxon>Fungi</taxon>
        <taxon>Dikarya</taxon>
        <taxon>Ascomycota</taxon>
        <taxon>Pezizomycotina</taxon>
        <taxon>Eurotiomycetes</taxon>
        <taxon>Eurotiomycetidae</taxon>
        <taxon>Eurotiales</taxon>
        <taxon>Aspergillaceae</taxon>
        <taxon>Aspergillus</taxon>
    </lineage>
</organism>
<accession>A0A2V5I0Y8</accession>
<evidence type="ECO:0000256" key="1">
    <source>
        <dbReference type="SAM" id="MobiDB-lite"/>
    </source>
</evidence>
<dbReference type="Proteomes" id="UP000249829">
    <property type="component" value="Unassembled WGS sequence"/>
</dbReference>
<evidence type="ECO:0000313" key="3">
    <source>
        <dbReference type="Proteomes" id="UP000249829"/>
    </source>
</evidence>
<feature type="region of interest" description="Disordered" evidence="1">
    <location>
        <begin position="15"/>
        <end position="49"/>
    </location>
</feature>
<feature type="compositionally biased region" description="Basic and acidic residues" evidence="1">
    <location>
        <begin position="26"/>
        <end position="49"/>
    </location>
</feature>
<evidence type="ECO:0000313" key="2">
    <source>
        <dbReference type="EMBL" id="PYI13376.1"/>
    </source>
</evidence>